<dbReference type="InterPro" id="IPR044024">
    <property type="entry name" value="aRib"/>
</dbReference>
<dbReference type="AlphaFoldDB" id="A0A4S2BQA3"/>
<evidence type="ECO:0000256" key="1">
    <source>
        <dbReference type="ARBA" id="ARBA00022729"/>
    </source>
</evidence>
<name>A0A4S2BQA3_9LACO</name>
<comment type="caution">
    <text evidence="6">The sequence shown here is derived from an EMBL/GenBank/DDBJ whole genome shotgun (WGS) entry which is preliminary data.</text>
</comment>
<feature type="domain" description="Atypical Rib" evidence="5">
    <location>
        <begin position="665"/>
        <end position="715"/>
    </location>
</feature>
<dbReference type="InterPro" id="IPR024968">
    <property type="entry name" value="SlpA_C_lactobacillus"/>
</dbReference>
<feature type="signal peptide" evidence="3">
    <location>
        <begin position="1"/>
        <end position="33"/>
    </location>
</feature>
<feature type="compositionally biased region" description="Basic and acidic residues" evidence="2">
    <location>
        <begin position="118"/>
        <end position="135"/>
    </location>
</feature>
<dbReference type="EMBL" id="SRYV01000002">
    <property type="protein sequence ID" value="TGY17188.1"/>
    <property type="molecule type" value="Genomic_DNA"/>
</dbReference>
<reference evidence="6 7" key="1">
    <citation type="submission" date="2019-04" db="EMBL/GenBank/DDBJ databases">
        <title>Microbes associate with the intestines of laboratory mice.</title>
        <authorList>
            <person name="Navarre W."/>
            <person name="Wong E."/>
            <person name="Huang K."/>
            <person name="Tropini C."/>
            <person name="Ng K."/>
            <person name="Yu B."/>
        </authorList>
    </citation>
    <scope>NUCLEOTIDE SEQUENCE [LARGE SCALE GENOMIC DNA]</scope>
    <source>
        <strain evidence="6 7">NM61_E11</strain>
    </source>
</reference>
<feature type="chain" id="PRO_5020864720" description="Cell division protein" evidence="3">
    <location>
        <begin position="34"/>
        <end position="736"/>
    </location>
</feature>
<keyword evidence="1 3" id="KW-0732">Signal</keyword>
<protein>
    <recommendedName>
        <fullName evidence="8">Cell division protein</fullName>
    </recommendedName>
</protein>
<feature type="domain" description="S-layer protein C-terminal" evidence="4">
    <location>
        <begin position="347"/>
        <end position="402"/>
    </location>
</feature>
<evidence type="ECO:0008006" key="8">
    <source>
        <dbReference type="Google" id="ProtNLM"/>
    </source>
</evidence>
<feature type="compositionally biased region" description="Low complexity" evidence="2">
    <location>
        <begin position="136"/>
        <end position="145"/>
    </location>
</feature>
<feature type="domain" description="S-layer protein C-terminal" evidence="4">
    <location>
        <begin position="151"/>
        <end position="206"/>
    </location>
</feature>
<evidence type="ECO:0000259" key="5">
    <source>
        <dbReference type="Pfam" id="PF18938"/>
    </source>
</evidence>
<feature type="domain" description="S-layer protein C-terminal" evidence="4">
    <location>
        <begin position="217"/>
        <end position="274"/>
    </location>
</feature>
<feature type="domain" description="S-layer protein C-terminal" evidence="4">
    <location>
        <begin position="285"/>
        <end position="342"/>
    </location>
</feature>
<accession>A0A4S2BQA3</accession>
<evidence type="ECO:0000313" key="7">
    <source>
        <dbReference type="Proteomes" id="UP000309117"/>
    </source>
</evidence>
<gene>
    <name evidence="6" type="ORF">E5351_01645</name>
</gene>
<evidence type="ECO:0000259" key="4">
    <source>
        <dbReference type="Pfam" id="PF03217"/>
    </source>
</evidence>
<evidence type="ECO:0000256" key="3">
    <source>
        <dbReference type="SAM" id="SignalP"/>
    </source>
</evidence>
<dbReference type="Proteomes" id="UP000309117">
    <property type="component" value="Unassembled WGS sequence"/>
</dbReference>
<sequence length="736" mass="79800">MKLSHKLIMLSTAALMGVTPVLGGVNTASVAQAATKSSKIVLGSNAYVYLKDGTRNKNYKVGDTAYPVIGKGAKLNAYGLITIKGVSYYSIGDGNYIKASNVATVDGKKATTATTSSTKKDTTKTDKKTTTKKDTTNNTTTTSTNDDSEAKSIELSHNSYVYDKNGKRIKSAGTLKKGSKVSYVSLDTINSKKYYNLGKGQYIKAANAKATTPAKKNNKHVELSHNSYVYDKNGKRIKSAGTLKKGSKVSYVSLDTINSKKYYNLGKGQYIKAANAKATTPAKKNNKHVELSHNSYVYDKNGKRIKSAKTLKKGATFDYTGTKDINDVEYYDMGKGQYVKASNGVIVKSVELIKNSYVYDANGKRIKSAGTLKKGSTIDYYGTKMINDQNYYDMGKGQYIKTTNAKETEDTEPVKEDTYINLIKNAIIYNDNGDTYNEDSAPLLKGASYQALAAKKINDKWYYSIGDGQWIKAVNAVVTSGPALIPKSEDPNADYTNSTTDPNQLIATWTTSSPVYNSKGEIKPNQEFGKGHQARVSELRYIWVKSENQAVLFYKLVSDKDGFVKADDVTISGKTLALANDPEQAKNDAVVATDSDKASLISAINSADAAEKTDAYKFATDAAKTNFKQAYEAAQNARTSKTATISVVKNALDNLTKAIANLDGKKVPVTDLNNLTQSEKDAIIKLAARVNNAAESAIQFTSNTQLAINTPDGYQYLPVSDYATATPVATTPVNNN</sequence>
<feature type="region of interest" description="Disordered" evidence="2">
    <location>
        <begin position="108"/>
        <end position="150"/>
    </location>
</feature>
<dbReference type="Pfam" id="PF18938">
    <property type="entry name" value="aRib"/>
    <property type="match status" value="1"/>
</dbReference>
<proteinExistence type="predicted"/>
<feature type="domain" description="S-layer protein C-terminal" evidence="4">
    <location>
        <begin position="420"/>
        <end position="473"/>
    </location>
</feature>
<dbReference type="Gene3D" id="1.20.120.1850">
    <property type="entry name" value="Ebh helix bundles repeating unit (S and A modules)"/>
    <property type="match status" value="1"/>
</dbReference>
<organism evidence="6 7">
    <name type="scientific">Lactobacillus intestinalis</name>
    <dbReference type="NCBI Taxonomy" id="151781"/>
    <lineage>
        <taxon>Bacteria</taxon>
        <taxon>Bacillati</taxon>
        <taxon>Bacillota</taxon>
        <taxon>Bacilli</taxon>
        <taxon>Lactobacillales</taxon>
        <taxon>Lactobacillaceae</taxon>
        <taxon>Lactobacillus</taxon>
    </lineage>
</organism>
<evidence type="ECO:0000313" key="6">
    <source>
        <dbReference type="EMBL" id="TGY17188.1"/>
    </source>
</evidence>
<feature type="domain" description="S-layer protein C-terminal" evidence="4">
    <location>
        <begin position="35"/>
        <end position="100"/>
    </location>
</feature>
<evidence type="ECO:0000256" key="2">
    <source>
        <dbReference type="SAM" id="MobiDB-lite"/>
    </source>
</evidence>
<dbReference type="RefSeq" id="WP_135960235.1">
    <property type="nucleotide sequence ID" value="NZ_SRYV01000002.1"/>
</dbReference>
<dbReference type="Pfam" id="PF03217">
    <property type="entry name" value="SlpA"/>
    <property type="match status" value="6"/>
</dbReference>